<dbReference type="InterPro" id="IPR006963">
    <property type="entry name" value="Mopterin_OxRdtase_4Fe-4S_dom"/>
</dbReference>
<dbReference type="InterPro" id="IPR027467">
    <property type="entry name" value="MopterinOxRdtase_cofactor_BS"/>
</dbReference>
<accession>A0A1K9ZFM0</accession>
<gene>
    <name evidence="7" type="ORF">NVI5450_1515</name>
</gene>
<evidence type="ECO:0000256" key="1">
    <source>
        <dbReference type="ARBA" id="ARBA00001942"/>
    </source>
</evidence>
<dbReference type="GO" id="GO:0016491">
    <property type="term" value="F:oxidoreductase activity"/>
    <property type="evidence" value="ECO:0007669"/>
    <property type="project" value="InterPro"/>
</dbReference>
<evidence type="ECO:0000259" key="6">
    <source>
        <dbReference type="PROSITE" id="PS51669"/>
    </source>
</evidence>
<evidence type="ECO:0000256" key="3">
    <source>
        <dbReference type="ARBA" id="ARBA00022723"/>
    </source>
</evidence>
<comment type="cofactor">
    <cofactor evidence="1">
        <name>Mo-bis(molybdopterin guanine dinucleotide)</name>
        <dbReference type="ChEBI" id="CHEBI:60539"/>
    </cofactor>
</comment>
<dbReference type="AlphaFoldDB" id="A0A1K9ZFM0"/>
<keyword evidence="2" id="KW-0500">Molybdenum</keyword>
<evidence type="ECO:0000313" key="8">
    <source>
        <dbReference type="Proteomes" id="UP000183794"/>
    </source>
</evidence>
<sequence length="43" mass="4748">MQKLKQIPKWVKTTCPYCGTGCGVEAQVNQDNSVTIRGDESHP</sequence>
<dbReference type="RefSeq" id="WP_217653359.1">
    <property type="nucleotide sequence ID" value="NZ_FPLD01000049.1"/>
</dbReference>
<evidence type="ECO:0000256" key="5">
    <source>
        <dbReference type="ARBA" id="ARBA00023014"/>
    </source>
</evidence>
<dbReference type="PROSITE" id="PS00551">
    <property type="entry name" value="MOLYBDOPTERIN_PROK_1"/>
    <property type="match status" value="1"/>
</dbReference>
<keyword evidence="3" id="KW-0479">Metal-binding</keyword>
<name>A0A1K9ZFM0_9GAMM</name>
<evidence type="ECO:0000256" key="2">
    <source>
        <dbReference type="ARBA" id="ARBA00022505"/>
    </source>
</evidence>
<dbReference type="PROSITE" id="PS51669">
    <property type="entry name" value="4FE4S_MOW_BIS_MGD"/>
    <property type="match status" value="1"/>
</dbReference>
<evidence type="ECO:0000256" key="4">
    <source>
        <dbReference type="ARBA" id="ARBA00023004"/>
    </source>
</evidence>
<dbReference type="Proteomes" id="UP000183794">
    <property type="component" value="Unassembled WGS sequence"/>
</dbReference>
<organism evidence="7 8">
    <name type="scientific">Moritella viscosa</name>
    <dbReference type="NCBI Taxonomy" id="80854"/>
    <lineage>
        <taxon>Bacteria</taxon>
        <taxon>Pseudomonadati</taxon>
        <taxon>Pseudomonadota</taxon>
        <taxon>Gammaproteobacteria</taxon>
        <taxon>Alteromonadales</taxon>
        <taxon>Moritellaceae</taxon>
        <taxon>Moritella</taxon>
    </lineage>
</organism>
<reference evidence="7 8" key="1">
    <citation type="submission" date="2016-11" db="EMBL/GenBank/DDBJ databases">
        <authorList>
            <person name="Jaros S."/>
            <person name="Januszkiewicz K."/>
            <person name="Wedrychowicz H."/>
        </authorList>
    </citation>
    <scope>NUCLEOTIDE SEQUENCE [LARGE SCALE GENOMIC DNA]</scope>
    <source>
        <strain evidence="7">NVI 5450</strain>
    </source>
</reference>
<dbReference type="SUPFAM" id="SSF53706">
    <property type="entry name" value="Formate dehydrogenase/DMSO reductase, domains 1-3"/>
    <property type="match status" value="1"/>
</dbReference>
<evidence type="ECO:0000313" key="7">
    <source>
        <dbReference type="EMBL" id="SGY93820.1"/>
    </source>
</evidence>
<dbReference type="GO" id="GO:0051539">
    <property type="term" value="F:4 iron, 4 sulfur cluster binding"/>
    <property type="evidence" value="ECO:0007669"/>
    <property type="project" value="InterPro"/>
</dbReference>
<dbReference type="Gene3D" id="2.20.25.90">
    <property type="entry name" value="ADC-like domains"/>
    <property type="match status" value="1"/>
</dbReference>
<protein>
    <submittedName>
        <fullName evidence="7">Hypothetical nitrate reductase large subunit</fullName>
    </submittedName>
</protein>
<feature type="non-terminal residue" evidence="7">
    <location>
        <position position="43"/>
    </location>
</feature>
<dbReference type="Pfam" id="PF04879">
    <property type="entry name" value="Molybdop_Fe4S4"/>
    <property type="match status" value="1"/>
</dbReference>
<feature type="domain" description="4Fe-4S Mo/W bis-MGD-type" evidence="6">
    <location>
        <begin position="8"/>
        <end position="43"/>
    </location>
</feature>
<dbReference type="EMBL" id="FPLD01000049">
    <property type="protein sequence ID" value="SGY93820.1"/>
    <property type="molecule type" value="Genomic_DNA"/>
</dbReference>
<proteinExistence type="predicted"/>
<keyword evidence="4" id="KW-0408">Iron</keyword>
<keyword evidence="5" id="KW-0411">Iron-sulfur</keyword>
<dbReference type="GO" id="GO:0046872">
    <property type="term" value="F:metal ion binding"/>
    <property type="evidence" value="ECO:0007669"/>
    <property type="project" value="UniProtKB-KW"/>
</dbReference>